<reference evidence="2" key="1">
    <citation type="submission" date="2022-12" db="EMBL/GenBank/DDBJ databases">
        <title>Draft genome assemblies for two species of Escallonia (Escalloniales).</title>
        <authorList>
            <person name="Chanderbali A."/>
            <person name="Dervinis C."/>
            <person name="Anghel I."/>
            <person name="Soltis D."/>
            <person name="Soltis P."/>
            <person name="Zapata F."/>
        </authorList>
    </citation>
    <scope>NUCLEOTIDE SEQUENCE</scope>
    <source>
        <strain evidence="2">UCBG64.0493</strain>
        <tissue evidence="2">Leaf</tissue>
    </source>
</reference>
<protein>
    <submittedName>
        <fullName evidence="2">Uncharacterized protein</fullName>
    </submittedName>
</protein>
<dbReference type="AlphaFoldDB" id="A0AA88WCD0"/>
<gene>
    <name evidence="2" type="ORF">RJ639_044859</name>
</gene>
<dbReference type="Proteomes" id="UP001188597">
    <property type="component" value="Unassembled WGS sequence"/>
</dbReference>
<dbReference type="EMBL" id="JAVXUP010000654">
    <property type="protein sequence ID" value="KAK3023479.1"/>
    <property type="molecule type" value="Genomic_DNA"/>
</dbReference>
<name>A0AA88WCD0_9ASTE</name>
<evidence type="ECO:0000256" key="1">
    <source>
        <dbReference type="SAM" id="MobiDB-lite"/>
    </source>
</evidence>
<keyword evidence="3" id="KW-1185">Reference proteome</keyword>
<evidence type="ECO:0000313" key="3">
    <source>
        <dbReference type="Proteomes" id="UP001188597"/>
    </source>
</evidence>
<feature type="region of interest" description="Disordered" evidence="1">
    <location>
        <begin position="264"/>
        <end position="311"/>
    </location>
</feature>
<evidence type="ECO:0000313" key="2">
    <source>
        <dbReference type="EMBL" id="KAK3023479.1"/>
    </source>
</evidence>
<feature type="compositionally biased region" description="Basic and acidic residues" evidence="1">
    <location>
        <begin position="291"/>
        <end position="311"/>
    </location>
</feature>
<feature type="region of interest" description="Disordered" evidence="1">
    <location>
        <begin position="60"/>
        <end position="92"/>
    </location>
</feature>
<sequence>MMRSLISFNIWIVEQHALQGASYLQSKSCARGHVGFAVPVAIACLRASKSSVAPDIQIVRRARHPNHPSRQTSKSSAVPDRPPCQTSKSSAASDTQVIRRVWTSKSSTVSDIQAVYRARHPSLCRARHSNCLSCQTSKSSFTSDIQAKDDLNAIQAVLSHPDMSEESALCPIIPSIHKDDEEDISSGESVLTFPTKSPKFKVASSQFINFNATFSGSMPFMMMNAQTLEEQFAILAKAFELLTKTIEDRDAQIATLLSKLEGKEDAETINAHKGKKKEVSEGETSNANEGQNKEVPEGEDSNKKTEPKNAF</sequence>
<accession>A0AA88WCD0</accession>
<organism evidence="2 3">
    <name type="scientific">Escallonia herrerae</name>
    <dbReference type="NCBI Taxonomy" id="1293975"/>
    <lineage>
        <taxon>Eukaryota</taxon>
        <taxon>Viridiplantae</taxon>
        <taxon>Streptophyta</taxon>
        <taxon>Embryophyta</taxon>
        <taxon>Tracheophyta</taxon>
        <taxon>Spermatophyta</taxon>
        <taxon>Magnoliopsida</taxon>
        <taxon>eudicotyledons</taxon>
        <taxon>Gunneridae</taxon>
        <taxon>Pentapetalae</taxon>
        <taxon>asterids</taxon>
        <taxon>campanulids</taxon>
        <taxon>Escalloniales</taxon>
        <taxon>Escalloniaceae</taxon>
        <taxon>Escallonia</taxon>
    </lineage>
</organism>
<proteinExistence type="predicted"/>
<comment type="caution">
    <text evidence="2">The sequence shown here is derived from an EMBL/GenBank/DDBJ whole genome shotgun (WGS) entry which is preliminary data.</text>
</comment>